<dbReference type="AlphaFoldDB" id="A0A6N1VCC8"/>
<dbReference type="GO" id="GO:0003700">
    <property type="term" value="F:DNA-binding transcription factor activity"/>
    <property type="evidence" value="ECO:0007669"/>
    <property type="project" value="InterPro"/>
</dbReference>
<sequence>MNQSASKANTASSNRIPPRNFEALRDHIAASQESLPKRLAQAARHALAHPDDIALGTAASIADAADVQPSTLVRLARHLGYDGFTDFQSVFRERLKNRASSYEERLQNIQKGITGDSYEGALLSGFLSAARQSIDSLSEAINPAEFARCVSVLADAEIIYIVARRRAYPLAALMSYSFGKLGIRNITIDSANGVDDEIVQMATQKDAAIACSFAPYAPATVEHAQALARAGVPLVGITDTALSPLSACATHWLEVSEHDFAGFRSLSASMALTMALPVAVAERRRLGT</sequence>
<dbReference type="InterPro" id="IPR047640">
    <property type="entry name" value="RpiR-like"/>
</dbReference>
<evidence type="ECO:0000313" key="6">
    <source>
        <dbReference type="EMBL" id="QKV18514.1"/>
    </source>
</evidence>
<reference evidence="6 7" key="1">
    <citation type="submission" date="2020-06" db="EMBL/GenBank/DDBJ databases">
        <title>Oricola thermophila sp. nov. isolated from a tidal sediments.</title>
        <authorList>
            <person name="Kwon K.K."/>
            <person name="Yang S.-H."/>
            <person name="Park M.-J."/>
        </authorList>
    </citation>
    <scope>NUCLEOTIDE SEQUENCE [LARGE SCALE GENOMIC DNA]</scope>
    <source>
        <strain evidence="6 7">MEBiC13590</strain>
    </source>
</reference>
<feature type="domain" description="SIS" evidence="5">
    <location>
        <begin position="149"/>
        <end position="288"/>
    </location>
</feature>
<evidence type="ECO:0000256" key="2">
    <source>
        <dbReference type="ARBA" id="ARBA00023125"/>
    </source>
</evidence>
<dbReference type="InterPro" id="IPR009057">
    <property type="entry name" value="Homeodomain-like_sf"/>
</dbReference>
<dbReference type="CDD" id="cd05013">
    <property type="entry name" value="SIS_RpiR"/>
    <property type="match status" value="1"/>
</dbReference>
<dbReference type="InterPro" id="IPR046348">
    <property type="entry name" value="SIS_dom_sf"/>
</dbReference>
<dbReference type="GO" id="GO:0003677">
    <property type="term" value="F:DNA binding"/>
    <property type="evidence" value="ECO:0007669"/>
    <property type="project" value="UniProtKB-KW"/>
</dbReference>
<dbReference type="PANTHER" id="PTHR30514:SF20">
    <property type="entry name" value="TRANSCRIPTIONAL REGULATOR"/>
    <property type="match status" value="1"/>
</dbReference>
<feature type="domain" description="HTH rpiR-type" evidence="4">
    <location>
        <begin position="22"/>
        <end position="98"/>
    </location>
</feature>
<dbReference type="GO" id="GO:1901135">
    <property type="term" value="P:carbohydrate derivative metabolic process"/>
    <property type="evidence" value="ECO:0007669"/>
    <property type="project" value="InterPro"/>
</dbReference>
<dbReference type="SUPFAM" id="SSF46689">
    <property type="entry name" value="Homeodomain-like"/>
    <property type="match status" value="1"/>
</dbReference>
<evidence type="ECO:0000259" key="5">
    <source>
        <dbReference type="PROSITE" id="PS51464"/>
    </source>
</evidence>
<dbReference type="Pfam" id="PF01418">
    <property type="entry name" value="HTH_6"/>
    <property type="match status" value="1"/>
</dbReference>
<dbReference type="Proteomes" id="UP000509367">
    <property type="component" value="Chromosome"/>
</dbReference>
<keyword evidence="2" id="KW-0238">DNA-binding</keyword>
<dbReference type="PROSITE" id="PS51464">
    <property type="entry name" value="SIS"/>
    <property type="match status" value="1"/>
</dbReference>
<proteinExistence type="predicted"/>
<dbReference type="SUPFAM" id="SSF53697">
    <property type="entry name" value="SIS domain"/>
    <property type="match status" value="1"/>
</dbReference>
<dbReference type="RefSeq" id="WP_175276407.1">
    <property type="nucleotide sequence ID" value="NZ_CP054836.1"/>
</dbReference>
<gene>
    <name evidence="6" type="ORF">HTY61_08640</name>
</gene>
<dbReference type="Gene3D" id="3.40.50.10490">
    <property type="entry name" value="Glucose-6-phosphate isomerase like protein, domain 1"/>
    <property type="match status" value="1"/>
</dbReference>
<keyword evidence="3" id="KW-0804">Transcription</keyword>
<dbReference type="PANTHER" id="PTHR30514">
    <property type="entry name" value="GLUCOKINASE"/>
    <property type="match status" value="1"/>
</dbReference>
<dbReference type="PROSITE" id="PS51071">
    <property type="entry name" value="HTH_RPIR"/>
    <property type="match status" value="1"/>
</dbReference>
<accession>A0A6N1VCC8</accession>
<name>A0A6N1VCC8_9HYPH</name>
<dbReference type="EMBL" id="CP054836">
    <property type="protein sequence ID" value="QKV18514.1"/>
    <property type="molecule type" value="Genomic_DNA"/>
</dbReference>
<protein>
    <submittedName>
        <fullName evidence="6">MurR/RpiR family transcriptional regulator</fullName>
    </submittedName>
</protein>
<evidence type="ECO:0000256" key="1">
    <source>
        <dbReference type="ARBA" id="ARBA00023015"/>
    </source>
</evidence>
<dbReference type="InterPro" id="IPR035472">
    <property type="entry name" value="RpiR-like_SIS"/>
</dbReference>
<dbReference type="KEGG" id="orm:HTY61_08640"/>
<dbReference type="GO" id="GO:0097367">
    <property type="term" value="F:carbohydrate derivative binding"/>
    <property type="evidence" value="ECO:0007669"/>
    <property type="project" value="InterPro"/>
</dbReference>
<keyword evidence="7" id="KW-1185">Reference proteome</keyword>
<keyword evidence="1" id="KW-0805">Transcription regulation</keyword>
<dbReference type="InterPro" id="IPR001347">
    <property type="entry name" value="SIS_dom"/>
</dbReference>
<evidence type="ECO:0000313" key="7">
    <source>
        <dbReference type="Proteomes" id="UP000509367"/>
    </source>
</evidence>
<dbReference type="Gene3D" id="1.10.10.10">
    <property type="entry name" value="Winged helix-like DNA-binding domain superfamily/Winged helix DNA-binding domain"/>
    <property type="match status" value="1"/>
</dbReference>
<dbReference type="InterPro" id="IPR036388">
    <property type="entry name" value="WH-like_DNA-bd_sf"/>
</dbReference>
<evidence type="ECO:0000256" key="3">
    <source>
        <dbReference type="ARBA" id="ARBA00023163"/>
    </source>
</evidence>
<dbReference type="InterPro" id="IPR000281">
    <property type="entry name" value="HTH_RpiR"/>
</dbReference>
<dbReference type="Pfam" id="PF01380">
    <property type="entry name" value="SIS"/>
    <property type="match status" value="1"/>
</dbReference>
<organism evidence="6 7">
    <name type="scientific">Oricola thermophila</name>
    <dbReference type="NCBI Taxonomy" id="2742145"/>
    <lineage>
        <taxon>Bacteria</taxon>
        <taxon>Pseudomonadati</taxon>
        <taxon>Pseudomonadota</taxon>
        <taxon>Alphaproteobacteria</taxon>
        <taxon>Hyphomicrobiales</taxon>
        <taxon>Ahrensiaceae</taxon>
        <taxon>Oricola</taxon>
    </lineage>
</organism>
<evidence type="ECO:0000259" key="4">
    <source>
        <dbReference type="PROSITE" id="PS51071"/>
    </source>
</evidence>